<gene>
    <name evidence="2" type="ORF">PSTT_13257</name>
</gene>
<evidence type="ECO:0000256" key="1">
    <source>
        <dbReference type="SAM" id="MobiDB-lite"/>
    </source>
</evidence>
<sequence length="72" mass="7934">MNDARSRQSEDRLKAVDEDEQRNHEEKAVVQAHGNSSEIGLPLVSNAAEQAGHMGGGGYYDDDRKTTMTETE</sequence>
<dbReference type="EMBL" id="PKSL01000183">
    <property type="protein sequence ID" value="POW00222.1"/>
    <property type="molecule type" value="Genomic_DNA"/>
</dbReference>
<protein>
    <submittedName>
        <fullName evidence="2">Uncharacterized protein</fullName>
    </submittedName>
</protein>
<evidence type="ECO:0000313" key="3">
    <source>
        <dbReference type="Proteomes" id="UP000239156"/>
    </source>
</evidence>
<feature type="region of interest" description="Disordered" evidence="1">
    <location>
        <begin position="49"/>
        <end position="72"/>
    </location>
</feature>
<dbReference type="AlphaFoldDB" id="A0A2S4USK2"/>
<feature type="compositionally biased region" description="Basic and acidic residues" evidence="1">
    <location>
        <begin position="61"/>
        <end position="72"/>
    </location>
</feature>
<name>A0A2S4USK2_9BASI</name>
<keyword evidence="3" id="KW-1185">Reference proteome</keyword>
<comment type="caution">
    <text evidence="2">The sequence shown here is derived from an EMBL/GenBank/DDBJ whole genome shotgun (WGS) entry which is preliminary data.</text>
</comment>
<evidence type="ECO:0000313" key="2">
    <source>
        <dbReference type="EMBL" id="POW00222.1"/>
    </source>
</evidence>
<accession>A0A2S4USK2</accession>
<dbReference type="VEuPathDB" id="FungiDB:PSTT_13257"/>
<organism evidence="2 3">
    <name type="scientific">Puccinia striiformis</name>
    <dbReference type="NCBI Taxonomy" id="27350"/>
    <lineage>
        <taxon>Eukaryota</taxon>
        <taxon>Fungi</taxon>
        <taxon>Dikarya</taxon>
        <taxon>Basidiomycota</taxon>
        <taxon>Pucciniomycotina</taxon>
        <taxon>Pucciniomycetes</taxon>
        <taxon>Pucciniales</taxon>
        <taxon>Pucciniaceae</taxon>
        <taxon>Puccinia</taxon>
    </lineage>
</organism>
<reference evidence="2" key="1">
    <citation type="submission" date="2017-12" db="EMBL/GenBank/DDBJ databases">
        <title>Gene loss provides genomic basis for host adaptation in cereal stripe rust fungi.</title>
        <authorList>
            <person name="Xia C."/>
        </authorList>
    </citation>
    <scope>NUCLEOTIDE SEQUENCE [LARGE SCALE GENOMIC DNA]</scope>
    <source>
        <strain evidence="2">93-210</strain>
    </source>
</reference>
<feature type="compositionally biased region" description="Basic and acidic residues" evidence="1">
    <location>
        <begin position="1"/>
        <end position="28"/>
    </location>
</feature>
<feature type="region of interest" description="Disordered" evidence="1">
    <location>
        <begin position="1"/>
        <end position="37"/>
    </location>
</feature>
<proteinExistence type="predicted"/>
<dbReference type="Proteomes" id="UP000239156">
    <property type="component" value="Unassembled WGS sequence"/>
</dbReference>